<dbReference type="GO" id="GO:0000287">
    <property type="term" value="F:magnesium ion binding"/>
    <property type="evidence" value="ECO:0007669"/>
    <property type="project" value="TreeGrafter"/>
</dbReference>
<reference evidence="2" key="1">
    <citation type="submission" date="2016-03" db="EMBL/GenBank/DDBJ databases">
        <authorList>
            <person name="Johnson T.J."/>
            <person name="Youmans B."/>
            <person name="Case K."/>
            <person name="Noll S."/>
        </authorList>
    </citation>
    <scope>NUCLEOTIDE SEQUENCE [LARGE SCALE GENOMIC DNA]</scope>
    <source>
        <strain evidence="2">UMNLAv8</strain>
    </source>
</reference>
<dbReference type="SFLD" id="SFLDS00003">
    <property type="entry name" value="Haloacid_Dehalogenase"/>
    <property type="match status" value="1"/>
</dbReference>
<evidence type="ECO:0000313" key="1">
    <source>
        <dbReference type="EMBL" id="OAQ07669.1"/>
    </source>
</evidence>
<dbReference type="GO" id="GO:0016791">
    <property type="term" value="F:phosphatase activity"/>
    <property type="evidence" value="ECO:0007669"/>
    <property type="project" value="UniProtKB-ARBA"/>
</dbReference>
<dbReference type="InterPro" id="IPR000150">
    <property type="entry name" value="Cof"/>
</dbReference>
<dbReference type="RefSeq" id="WP_064207547.1">
    <property type="nucleotide sequence ID" value="NZ_CANCWR010000002.1"/>
</dbReference>
<proteinExistence type="predicted"/>
<dbReference type="InterPro" id="IPR036412">
    <property type="entry name" value="HAD-like_sf"/>
</dbReference>
<dbReference type="EMBL" id="LVKI01000026">
    <property type="protein sequence ID" value="OAQ07669.1"/>
    <property type="molecule type" value="Genomic_DNA"/>
</dbReference>
<dbReference type="NCBIfam" id="TIGR00099">
    <property type="entry name" value="Cof-subfamily"/>
    <property type="match status" value="1"/>
</dbReference>
<sequence>MKKKLIVTDIDGTLVNDQKEIMPETKHELKKLIAQGHRVVLCSGRSINGLKDYLMTLGLWAMPDEYAITFNGGNVFDLATMKSIDAHYLSADQAIEADQLAKQLRVGDTLVAASQKSYAVSSQMNAQALEDIRDSQLVPVETDNYDFLEGENIQKCLWTDEPDRITTVAKQIPAKYFDEFQIVRSGPIFLEFLPQDSSKGNAVHHLAQRLNVDLKDVIVFGDEENDLSMFKVAGTAVAMRNARDEIKEYADQITVADHNHDGIGKTLKLMFE</sequence>
<dbReference type="PANTHER" id="PTHR10000:SF8">
    <property type="entry name" value="HAD SUPERFAMILY HYDROLASE-LIKE, TYPE 3"/>
    <property type="match status" value="1"/>
</dbReference>
<dbReference type="Proteomes" id="UP000078520">
    <property type="component" value="Unassembled WGS sequence"/>
</dbReference>
<dbReference type="CDD" id="cd07516">
    <property type="entry name" value="HAD_Pase"/>
    <property type="match status" value="1"/>
</dbReference>
<dbReference type="Gene3D" id="3.30.1240.10">
    <property type="match status" value="1"/>
</dbReference>
<dbReference type="InterPro" id="IPR023214">
    <property type="entry name" value="HAD_sf"/>
</dbReference>
<dbReference type="PROSITE" id="PS01228">
    <property type="entry name" value="COF_1"/>
    <property type="match status" value="1"/>
</dbReference>
<dbReference type="SFLD" id="SFLDG01140">
    <property type="entry name" value="C2.B:_Phosphomannomutase_and_P"/>
    <property type="match status" value="1"/>
</dbReference>
<dbReference type="NCBIfam" id="TIGR01484">
    <property type="entry name" value="HAD-SF-IIB"/>
    <property type="match status" value="1"/>
</dbReference>
<dbReference type="Gene3D" id="3.40.50.1000">
    <property type="entry name" value="HAD superfamily/HAD-like"/>
    <property type="match status" value="1"/>
</dbReference>
<protein>
    <recommendedName>
        <fullName evidence="3">Cof-type HAD-IIB family hydrolase</fullName>
    </recommendedName>
</protein>
<name>A0A179CNC4_9LACO</name>
<dbReference type="SUPFAM" id="SSF56784">
    <property type="entry name" value="HAD-like"/>
    <property type="match status" value="1"/>
</dbReference>
<gene>
    <name evidence="1" type="ORF">A3O14_05695</name>
</gene>
<dbReference type="Pfam" id="PF08282">
    <property type="entry name" value="Hydrolase_3"/>
    <property type="match status" value="1"/>
</dbReference>
<dbReference type="InterPro" id="IPR006379">
    <property type="entry name" value="HAD-SF_hydro_IIB"/>
</dbReference>
<dbReference type="GO" id="GO:0005829">
    <property type="term" value="C:cytosol"/>
    <property type="evidence" value="ECO:0007669"/>
    <property type="project" value="TreeGrafter"/>
</dbReference>
<dbReference type="AlphaFoldDB" id="A0A179CNC4"/>
<dbReference type="PANTHER" id="PTHR10000">
    <property type="entry name" value="PHOSPHOSERINE PHOSPHATASE"/>
    <property type="match status" value="1"/>
</dbReference>
<comment type="caution">
    <text evidence="1">The sequence shown here is derived from an EMBL/GenBank/DDBJ whole genome shotgun (WGS) entry which is preliminary data.</text>
</comment>
<organism evidence="1 2">
    <name type="scientific">Ligilactobacillus aviarius</name>
    <dbReference type="NCBI Taxonomy" id="1606"/>
    <lineage>
        <taxon>Bacteria</taxon>
        <taxon>Bacillati</taxon>
        <taxon>Bacillota</taxon>
        <taxon>Bacilli</taxon>
        <taxon>Lactobacillales</taxon>
        <taxon>Lactobacillaceae</taxon>
        <taxon>Ligilactobacillus</taxon>
    </lineage>
</organism>
<evidence type="ECO:0000313" key="2">
    <source>
        <dbReference type="Proteomes" id="UP000078520"/>
    </source>
</evidence>
<evidence type="ECO:0008006" key="3">
    <source>
        <dbReference type="Google" id="ProtNLM"/>
    </source>
</evidence>
<accession>A0A179CNC4</accession>